<feature type="compositionally biased region" description="Basic and acidic residues" evidence="6">
    <location>
        <begin position="64"/>
        <end position="76"/>
    </location>
</feature>
<dbReference type="InterPro" id="IPR056750">
    <property type="entry name" value="RRM_ESF1"/>
</dbReference>
<dbReference type="Ensembl" id="ENSAMXT00000036445.1">
    <property type="protein sequence ID" value="ENSAMXP00000043397.1"/>
    <property type="gene ID" value="ENSAMXG00000001172.2"/>
</dbReference>
<evidence type="ECO:0000313" key="10">
    <source>
        <dbReference type="Proteomes" id="UP000018467"/>
    </source>
</evidence>
<dbReference type="GO" id="GO:0005730">
    <property type="term" value="C:nucleolus"/>
    <property type="evidence" value="ECO:0007669"/>
    <property type="project" value="UniProtKB-SubCell"/>
</dbReference>
<dbReference type="GO" id="GO:0003723">
    <property type="term" value="F:RNA binding"/>
    <property type="evidence" value="ECO:0007669"/>
    <property type="project" value="TreeGrafter"/>
</dbReference>
<feature type="region of interest" description="Disordered" evidence="6">
    <location>
        <begin position="283"/>
        <end position="305"/>
    </location>
</feature>
<sequence>MSSKKQPSCDDRFTKITKDPRFWEIPDVEKKVRIDKRFQSMFHDERFKLKYTVDKRGRPVSHTSTEDLKRFYKVSDSEQSDGGEEEQEEKEKEKEKKKKTKGKKGVEEEQEAQKEKEEEPAPKKTVKKSKKAESEKTGKTTSSSELLKGVRVIEEEEEEEDSEEEEDDDEDSEDESDSGPDLARGKGNVETSSEDEEEEEKDEVEDYLRREEEEIEHNWGEMWKDAPRTEEMSRRLAVCNMDWDRIKAKDLLALFSSFKPKDGVVLSVTIYPSEFGKERMKAEETQGPLELTNLPDDPEADTEDQIYREKVRDYQFKRLRYYYAVVECDSVETAAKIYEECDGFEYESSCSMVDLFIPDDVTFEDEPRDKAVEVDLSTYQPKLFTSATTTTAKVELTWDETDHDRVTALNKKFNKDELLDMDFNAYLASSSEDEAEEEKVKPEESVKEEKKEGKKGKKKKKKEEDQIAKYRELLQGIQEKDKKKDQDMEMEITWVPLKATAEKLVKKKLEGKDKLTPWEEFLEKKKEKKKEKRKEKKEVAISDDELPADVDLDDPFFAEEAEMALLMDDGDEEKHQHFNYDKIVEQQNLSKKKRKKLLKSNTLLEEDKFQQVDVQDPRFQAMFTSHLYNLDPSDPAYKKTKATQSILEEKQKRREQQEEHGQKGALKRQKTAEKPNKNSVEQENTTSTTPSTSGGGGDPASSQKKEMDPSLSMLIKSIKNKTEQFQARKKQRIK</sequence>
<dbReference type="GeneTree" id="ENSGT00390000004881"/>
<feature type="compositionally biased region" description="Basic and acidic residues" evidence="6">
    <location>
        <begin position="647"/>
        <end position="662"/>
    </location>
</feature>
<reference evidence="10" key="2">
    <citation type="journal article" date="2014" name="Nat. Commun.">
        <title>The cavefish genome reveals candidate genes for eye loss.</title>
        <authorList>
            <person name="McGaugh S.E."/>
            <person name="Gross J.B."/>
            <person name="Aken B."/>
            <person name="Blin M."/>
            <person name="Borowsky R."/>
            <person name="Chalopin D."/>
            <person name="Hinaux H."/>
            <person name="Jeffery W.R."/>
            <person name="Keene A."/>
            <person name="Ma L."/>
            <person name="Minx P."/>
            <person name="Murphy D."/>
            <person name="O'Quin K.E."/>
            <person name="Retaux S."/>
            <person name="Rohner N."/>
            <person name="Searle S.M."/>
            <person name="Stahl B.A."/>
            <person name="Tabin C."/>
            <person name="Volff J.N."/>
            <person name="Yoshizawa M."/>
            <person name="Warren W.C."/>
        </authorList>
    </citation>
    <scope>NUCLEOTIDE SEQUENCE [LARGE SCALE GENOMIC DNA]</scope>
    <source>
        <strain evidence="10">female</strain>
    </source>
</reference>
<dbReference type="GO" id="GO:0014032">
    <property type="term" value="P:neural crest cell development"/>
    <property type="evidence" value="ECO:0007669"/>
    <property type="project" value="Ensembl"/>
</dbReference>
<evidence type="ECO:0000259" key="8">
    <source>
        <dbReference type="Pfam" id="PF25121"/>
    </source>
</evidence>
<dbReference type="Bgee" id="ENSAMXG00000001172">
    <property type="expression patterns" value="Expressed in zone of skin and 14 other cell types or tissues"/>
</dbReference>
<evidence type="ECO:0000256" key="6">
    <source>
        <dbReference type="SAM" id="MobiDB-lite"/>
    </source>
</evidence>
<evidence type="ECO:0000256" key="5">
    <source>
        <dbReference type="SAM" id="Coils"/>
    </source>
</evidence>
<dbReference type="Gene3D" id="3.30.70.330">
    <property type="match status" value="1"/>
</dbReference>
<proteinExistence type="inferred from homology"/>
<dbReference type="AlphaFoldDB" id="A0A3B1JLX5"/>
<reference evidence="9" key="4">
    <citation type="submission" date="2025-09" db="UniProtKB">
        <authorList>
            <consortium name="Ensembl"/>
        </authorList>
    </citation>
    <scope>IDENTIFICATION</scope>
</reference>
<feature type="compositionally biased region" description="Acidic residues" evidence="6">
    <location>
        <begin position="78"/>
        <end position="88"/>
    </location>
</feature>
<dbReference type="GO" id="GO:0060037">
    <property type="term" value="P:pharyngeal system development"/>
    <property type="evidence" value="ECO:0007669"/>
    <property type="project" value="Ensembl"/>
</dbReference>
<keyword evidence="3 5" id="KW-0175">Coiled coil</keyword>
<feature type="domain" description="NUC153" evidence="7">
    <location>
        <begin position="616"/>
        <end position="643"/>
    </location>
</feature>
<dbReference type="Pfam" id="PF25121">
    <property type="entry name" value="RRM_ESF1"/>
    <property type="match status" value="1"/>
</dbReference>
<feature type="region of interest" description="Disordered" evidence="6">
    <location>
        <begin position="627"/>
        <end position="734"/>
    </location>
</feature>
<evidence type="ECO:0000259" key="7">
    <source>
        <dbReference type="Pfam" id="PF08159"/>
    </source>
</evidence>
<dbReference type="PANTHER" id="PTHR12202:SF0">
    <property type="entry name" value="ESF1 HOMOLOG"/>
    <property type="match status" value="1"/>
</dbReference>
<name>A0A3B1JLX5_ASTMX</name>
<evidence type="ECO:0000313" key="9">
    <source>
        <dbReference type="Ensembl" id="ENSAMXP00000043397.1"/>
    </source>
</evidence>
<feature type="compositionally biased region" description="Acidic residues" evidence="6">
    <location>
        <begin position="154"/>
        <end position="178"/>
    </location>
</feature>
<comment type="similarity">
    <text evidence="2">Belongs to the ESF1 family.</text>
</comment>
<accession>A0A3B1JLX5</accession>
<feature type="compositionally biased region" description="Basic and acidic residues" evidence="6">
    <location>
        <begin position="438"/>
        <end position="452"/>
    </location>
</feature>
<feature type="compositionally biased region" description="Basic and acidic residues" evidence="6">
    <location>
        <begin position="206"/>
        <end position="215"/>
    </location>
</feature>
<dbReference type="STRING" id="7994.ENSAMXP00000043397"/>
<feature type="compositionally biased region" description="Basic and acidic residues" evidence="6">
    <location>
        <begin position="104"/>
        <end position="122"/>
    </location>
</feature>
<evidence type="ECO:0000256" key="1">
    <source>
        <dbReference type="ARBA" id="ARBA00004604"/>
    </source>
</evidence>
<dbReference type="PANTHER" id="PTHR12202">
    <property type="entry name" value="ESF1 HOMOLOG"/>
    <property type="match status" value="1"/>
</dbReference>
<dbReference type="GO" id="GO:0006364">
    <property type="term" value="P:rRNA processing"/>
    <property type="evidence" value="ECO:0007669"/>
    <property type="project" value="Ensembl"/>
</dbReference>
<reference evidence="10" key="1">
    <citation type="submission" date="2013-03" db="EMBL/GenBank/DDBJ databases">
        <authorList>
            <person name="Jeffery W."/>
            <person name="Warren W."/>
            <person name="Wilson R.K."/>
        </authorList>
    </citation>
    <scope>NUCLEOTIDE SEQUENCE</scope>
    <source>
        <strain evidence="10">female</strain>
    </source>
</reference>
<feature type="region of interest" description="Disordered" evidence="6">
    <location>
        <begin position="52"/>
        <end position="215"/>
    </location>
</feature>
<reference evidence="9" key="3">
    <citation type="submission" date="2025-08" db="UniProtKB">
        <authorList>
            <consortium name="Ensembl"/>
        </authorList>
    </citation>
    <scope>IDENTIFICATION</scope>
</reference>
<feature type="domain" description="ESF1 RRM" evidence="8">
    <location>
        <begin position="234"/>
        <end position="371"/>
    </location>
</feature>
<dbReference type="InterPro" id="IPR039754">
    <property type="entry name" value="Esf1"/>
</dbReference>
<evidence type="ECO:0000256" key="2">
    <source>
        <dbReference type="ARBA" id="ARBA00009087"/>
    </source>
</evidence>
<protein>
    <submittedName>
        <fullName evidence="9">ESF1, nucleolar pre-rRNA processing protein, homolog (S. cerevisiae)</fullName>
    </submittedName>
</protein>
<dbReference type="InterPro" id="IPR012677">
    <property type="entry name" value="Nucleotide-bd_a/b_plait_sf"/>
</dbReference>
<dbReference type="InParanoid" id="A0A3B1JLX5"/>
<keyword evidence="4" id="KW-0539">Nucleus</keyword>
<keyword evidence="10" id="KW-1185">Reference proteome</keyword>
<evidence type="ECO:0000256" key="3">
    <source>
        <dbReference type="ARBA" id="ARBA00023054"/>
    </source>
</evidence>
<dbReference type="InterPro" id="IPR012580">
    <property type="entry name" value="NUC153"/>
</dbReference>
<comment type="subcellular location">
    <subcellularLocation>
        <location evidence="1">Nucleus</location>
        <location evidence="1">Nucleolus</location>
    </subcellularLocation>
</comment>
<feature type="coiled-coil region" evidence="5">
    <location>
        <begin position="518"/>
        <end position="545"/>
    </location>
</feature>
<dbReference type="FunCoup" id="A0A3B1JLX5">
    <property type="interactions" value="1715"/>
</dbReference>
<feature type="region of interest" description="Disordered" evidence="6">
    <location>
        <begin position="430"/>
        <end position="464"/>
    </location>
</feature>
<feature type="compositionally biased region" description="Acidic residues" evidence="6">
    <location>
        <begin position="192"/>
        <end position="205"/>
    </location>
</feature>
<organism evidence="9 10">
    <name type="scientific">Astyanax mexicanus</name>
    <name type="common">Blind cave fish</name>
    <name type="synonym">Astyanax fasciatus mexicanus</name>
    <dbReference type="NCBI Taxonomy" id="7994"/>
    <lineage>
        <taxon>Eukaryota</taxon>
        <taxon>Metazoa</taxon>
        <taxon>Chordata</taxon>
        <taxon>Craniata</taxon>
        <taxon>Vertebrata</taxon>
        <taxon>Euteleostomi</taxon>
        <taxon>Actinopterygii</taxon>
        <taxon>Neopterygii</taxon>
        <taxon>Teleostei</taxon>
        <taxon>Ostariophysi</taxon>
        <taxon>Characiformes</taxon>
        <taxon>Characoidei</taxon>
        <taxon>Acestrorhamphidae</taxon>
        <taxon>Acestrorhamphinae</taxon>
        <taxon>Astyanax</taxon>
    </lineage>
</organism>
<dbReference type="Proteomes" id="UP000018467">
    <property type="component" value="Unassembled WGS sequence"/>
</dbReference>
<evidence type="ECO:0000256" key="4">
    <source>
        <dbReference type="ARBA" id="ARBA00023242"/>
    </source>
</evidence>
<dbReference type="Pfam" id="PF08159">
    <property type="entry name" value="NUC153"/>
    <property type="match status" value="1"/>
</dbReference>